<name>A0A9N7UU40_PLEPL</name>
<reference evidence="2" key="1">
    <citation type="submission" date="2020-03" db="EMBL/GenBank/DDBJ databases">
        <authorList>
            <person name="Weist P."/>
        </authorList>
    </citation>
    <scope>NUCLEOTIDE SEQUENCE</scope>
</reference>
<evidence type="ECO:0000256" key="1">
    <source>
        <dbReference type="SAM" id="MobiDB-lite"/>
    </source>
</evidence>
<keyword evidence="3" id="KW-1185">Reference proteome</keyword>
<sequence>MDDIKLIIEAEKYSELYDPSFSVRCEQPSAGALGISAALWRRLRVRPGVTVSLKNADHVGLGALRTARSARYRSGSAEFVYNKSETEEVQDESWDSEEVSLSEESTGEDEEEMECSQEEEAAGAACVSRPAA</sequence>
<gene>
    <name evidence="2" type="ORF">PLEPLA_LOCUS24383</name>
</gene>
<accession>A0A9N7UU40</accession>
<comment type="caution">
    <text evidence="2">The sequence shown here is derived from an EMBL/GenBank/DDBJ whole genome shotgun (WGS) entry which is preliminary data.</text>
</comment>
<feature type="compositionally biased region" description="Acidic residues" evidence="1">
    <location>
        <begin position="87"/>
        <end position="121"/>
    </location>
</feature>
<evidence type="ECO:0000313" key="3">
    <source>
        <dbReference type="Proteomes" id="UP001153269"/>
    </source>
</evidence>
<proteinExistence type="predicted"/>
<organism evidence="2 3">
    <name type="scientific">Pleuronectes platessa</name>
    <name type="common">European plaice</name>
    <dbReference type="NCBI Taxonomy" id="8262"/>
    <lineage>
        <taxon>Eukaryota</taxon>
        <taxon>Metazoa</taxon>
        <taxon>Chordata</taxon>
        <taxon>Craniata</taxon>
        <taxon>Vertebrata</taxon>
        <taxon>Euteleostomi</taxon>
        <taxon>Actinopterygii</taxon>
        <taxon>Neopterygii</taxon>
        <taxon>Teleostei</taxon>
        <taxon>Neoteleostei</taxon>
        <taxon>Acanthomorphata</taxon>
        <taxon>Carangaria</taxon>
        <taxon>Pleuronectiformes</taxon>
        <taxon>Pleuronectoidei</taxon>
        <taxon>Pleuronectidae</taxon>
        <taxon>Pleuronectes</taxon>
    </lineage>
</organism>
<evidence type="ECO:0000313" key="2">
    <source>
        <dbReference type="EMBL" id="CAB1436351.1"/>
    </source>
</evidence>
<protein>
    <submittedName>
        <fullName evidence="2">Uncharacterized protein</fullName>
    </submittedName>
</protein>
<feature type="region of interest" description="Disordered" evidence="1">
    <location>
        <begin position="82"/>
        <end position="132"/>
    </location>
</feature>
<dbReference type="AlphaFoldDB" id="A0A9N7UU40"/>
<dbReference type="Proteomes" id="UP001153269">
    <property type="component" value="Unassembled WGS sequence"/>
</dbReference>
<dbReference type="EMBL" id="CADEAL010001885">
    <property type="protein sequence ID" value="CAB1436351.1"/>
    <property type="molecule type" value="Genomic_DNA"/>
</dbReference>